<feature type="transmembrane region" description="Helical" evidence="1">
    <location>
        <begin position="317"/>
        <end position="346"/>
    </location>
</feature>
<sequence length="356" mass="40962">MASFDILDQSLDKAVPKTSRALVAERLWDIHTTPFGFPSQPSLNHFYDEHFSENGYYTRQCRLFNQLPSALSVDTHAHAADVAGLLRKNLHRKELLEQICTTLGPDEQAKHQKSINLVTRLVLMMKVGEVEQDPFGGSVEWESGTLREFVQSCFGQPSRLGHERMKLEKNFNGRNLERIAGIEIKWTDNLLDHLKLKSDDRVVLVFAHAAFLKAQKHSDLYPPGFVDETLRTLALLFPQDKKNTPAWFKKLDRASPSQLDCHLIKCGILGTEARQFENFPFWHDRLVMLKQVYNEARPQSIWQLWHDSRHPVQWYTVWTAVLVIILTITFGFISSIGTAIQVYIAWKQWGAEVSHT</sequence>
<gene>
    <name evidence="2" type="ORF">B0T14DRAFT_529137</name>
</gene>
<keyword evidence="1" id="KW-0812">Transmembrane</keyword>
<keyword evidence="3" id="KW-1185">Reference proteome</keyword>
<proteinExistence type="predicted"/>
<evidence type="ECO:0000256" key="1">
    <source>
        <dbReference type="SAM" id="Phobius"/>
    </source>
</evidence>
<dbReference type="AlphaFoldDB" id="A0AA39T1A9"/>
<protein>
    <submittedName>
        <fullName evidence="2">Uncharacterized protein</fullName>
    </submittedName>
</protein>
<keyword evidence="1" id="KW-1133">Transmembrane helix</keyword>
<evidence type="ECO:0000313" key="2">
    <source>
        <dbReference type="EMBL" id="KAK0610816.1"/>
    </source>
</evidence>
<comment type="caution">
    <text evidence="2">The sequence shown here is derived from an EMBL/GenBank/DDBJ whole genome shotgun (WGS) entry which is preliminary data.</text>
</comment>
<name>A0AA39T1A9_9PEZI</name>
<accession>A0AA39T1A9</accession>
<dbReference type="Proteomes" id="UP001175000">
    <property type="component" value="Unassembled WGS sequence"/>
</dbReference>
<evidence type="ECO:0000313" key="3">
    <source>
        <dbReference type="Proteomes" id="UP001175000"/>
    </source>
</evidence>
<keyword evidence="1" id="KW-0472">Membrane</keyword>
<reference evidence="2" key="1">
    <citation type="submission" date="2023-06" db="EMBL/GenBank/DDBJ databases">
        <title>Genome-scale phylogeny and comparative genomics of the fungal order Sordariales.</title>
        <authorList>
            <consortium name="Lawrence Berkeley National Laboratory"/>
            <person name="Hensen N."/>
            <person name="Bonometti L."/>
            <person name="Westerberg I."/>
            <person name="Brannstrom I.O."/>
            <person name="Guillou S."/>
            <person name="Cros-Aarteil S."/>
            <person name="Calhoun S."/>
            <person name="Haridas S."/>
            <person name="Kuo A."/>
            <person name="Mondo S."/>
            <person name="Pangilinan J."/>
            <person name="Riley R."/>
            <person name="Labutti K."/>
            <person name="Andreopoulos B."/>
            <person name="Lipzen A."/>
            <person name="Chen C."/>
            <person name="Yanf M."/>
            <person name="Daum C."/>
            <person name="Ng V."/>
            <person name="Clum A."/>
            <person name="Steindorff A."/>
            <person name="Ohm R."/>
            <person name="Martin F."/>
            <person name="Silar P."/>
            <person name="Natvig D."/>
            <person name="Lalanne C."/>
            <person name="Gautier V."/>
            <person name="Ament-Velasquez S.L."/>
            <person name="Kruys A."/>
            <person name="Hutchinson M.I."/>
            <person name="Powell A.J."/>
            <person name="Barry K."/>
            <person name="Miller A.N."/>
            <person name="Grigoriev I.V."/>
            <person name="Debuchy R."/>
            <person name="Gladieux P."/>
            <person name="Thoren M.H."/>
            <person name="Johannesson H."/>
        </authorList>
    </citation>
    <scope>NUCLEOTIDE SEQUENCE</scope>
    <source>
        <strain evidence="2">CBS 606.72</strain>
    </source>
</reference>
<dbReference type="EMBL" id="JAULSU010000007">
    <property type="protein sequence ID" value="KAK0610816.1"/>
    <property type="molecule type" value="Genomic_DNA"/>
</dbReference>
<organism evidence="2 3">
    <name type="scientific">Immersiella caudata</name>
    <dbReference type="NCBI Taxonomy" id="314043"/>
    <lineage>
        <taxon>Eukaryota</taxon>
        <taxon>Fungi</taxon>
        <taxon>Dikarya</taxon>
        <taxon>Ascomycota</taxon>
        <taxon>Pezizomycotina</taxon>
        <taxon>Sordariomycetes</taxon>
        <taxon>Sordariomycetidae</taxon>
        <taxon>Sordariales</taxon>
        <taxon>Lasiosphaeriaceae</taxon>
        <taxon>Immersiella</taxon>
    </lineage>
</organism>